<keyword evidence="12" id="KW-1185">Reference proteome</keyword>
<feature type="transmembrane region" description="Helical" evidence="9">
    <location>
        <begin position="155"/>
        <end position="178"/>
    </location>
</feature>
<keyword evidence="5" id="KW-0997">Cell inner membrane</keyword>
<dbReference type="Pfam" id="PF01061">
    <property type="entry name" value="ABC2_membrane"/>
    <property type="match status" value="1"/>
</dbReference>
<dbReference type="EMBL" id="JBHTJW010000002">
    <property type="protein sequence ID" value="MFD0930361.1"/>
    <property type="molecule type" value="Genomic_DNA"/>
</dbReference>
<protein>
    <recommendedName>
        <fullName evidence="9">Transport permease protein</fullName>
    </recommendedName>
</protein>
<comment type="subcellular location">
    <subcellularLocation>
        <location evidence="1 9">Cell inner membrane</location>
        <topology evidence="1 9">Multi-pass membrane protein</topology>
    </subcellularLocation>
</comment>
<feature type="domain" description="ABC transmembrane type-2" evidence="10">
    <location>
        <begin position="48"/>
        <end position="271"/>
    </location>
</feature>
<evidence type="ECO:0000259" key="10">
    <source>
        <dbReference type="PROSITE" id="PS51012"/>
    </source>
</evidence>
<dbReference type="InterPro" id="IPR013525">
    <property type="entry name" value="ABC2_TM"/>
</dbReference>
<evidence type="ECO:0000313" key="11">
    <source>
        <dbReference type="EMBL" id="MFD0930361.1"/>
    </source>
</evidence>
<sequence length="279" mass="31953">MNNVDSNITTIEAGKLEKAYWLDLWKYRELFFFLAWKDVLVRYKQTMIGITWALIRPVLTMIVFTLVFGKLANLPSDNVPYPILVFAGLLPWQFFSTAFAEAGNSLISNANMISKIYFPRMIIPVSAIIVTLVDFLISFFILVILMFWYGYQPSLHILLLPLFILMSILAALGAGLWIAALNVEYRDFRFIIPFILQFGLYISPIGFSSSIIPEKWKLLYSINPMVGIIDGFRWAILGHHATSKIYLPGLYLSLSLILLILITGIRFFRNTERSFADVI</sequence>
<accession>A0ABW3GID5</accession>
<keyword evidence="3 9" id="KW-0813">Transport</keyword>
<keyword evidence="8 9" id="KW-0472">Membrane</keyword>
<keyword evidence="4 9" id="KW-1003">Cell membrane</keyword>
<dbReference type="PROSITE" id="PS51012">
    <property type="entry name" value="ABC_TM2"/>
    <property type="match status" value="1"/>
</dbReference>
<reference evidence="12" key="1">
    <citation type="journal article" date="2019" name="Int. J. Syst. Evol. Microbiol.">
        <title>The Global Catalogue of Microorganisms (GCM) 10K type strain sequencing project: providing services to taxonomists for standard genome sequencing and annotation.</title>
        <authorList>
            <consortium name="The Broad Institute Genomics Platform"/>
            <consortium name="The Broad Institute Genome Sequencing Center for Infectious Disease"/>
            <person name="Wu L."/>
            <person name="Ma J."/>
        </authorList>
    </citation>
    <scope>NUCLEOTIDE SEQUENCE [LARGE SCALE GENOMIC DNA]</scope>
    <source>
        <strain evidence="12">CCUG 59685</strain>
    </source>
</reference>
<evidence type="ECO:0000256" key="3">
    <source>
        <dbReference type="ARBA" id="ARBA00022448"/>
    </source>
</evidence>
<evidence type="ECO:0000256" key="2">
    <source>
        <dbReference type="ARBA" id="ARBA00007783"/>
    </source>
</evidence>
<evidence type="ECO:0000256" key="1">
    <source>
        <dbReference type="ARBA" id="ARBA00004429"/>
    </source>
</evidence>
<feature type="transmembrane region" description="Helical" evidence="9">
    <location>
        <begin position="47"/>
        <end position="69"/>
    </location>
</feature>
<dbReference type="PANTHER" id="PTHR30413:SF8">
    <property type="entry name" value="TRANSPORT PERMEASE PROTEIN"/>
    <property type="match status" value="1"/>
</dbReference>
<name>A0ABW3GID5_9PROT</name>
<feature type="transmembrane region" description="Helical" evidence="9">
    <location>
        <begin position="249"/>
        <end position="268"/>
    </location>
</feature>
<gene>
    <name evidence="11" type="ORF">ACFQ1T_11295</name>
</gene>
<evidence type="ECO:0000256" key="5">
    <source>
        <dbReference type="ARBA" id="ARBA00022519"/>
    </source>
</evidence>
<organism evidence="11 12">
    <name type="scientific">Methylophilus glucosoxydans</name>
    <dbReference type="NCBI Taxonomy" id="752553"/>
    <lineage>
        <taxon>Bacteria</taxon>
        <taxon>Pseudomonadati</taxon>
        <taxon>Pseudomonadota</taxon>
        <taxon>Betaproteobacteria</taxon>
        <taxon>Nitrosomonadales</taxon>
        <taxon>Methylophilaceae</taxon>
        <taxon>Methylophilus</taxon>
    </lineage>
</organism>
<proteinExistence type="inferred from homology"/>
<feature type="transmembrane region" description="Helical" evidence="9">
    <location>
        <begin position="121"/>
        <end position="149"/>
    </location>
</feature>
<evidence type="ECO:0000313" key="12">
    <source>
        <dbReference type="Proteomes" id="UP001597106"/>
    </source>
</evidence>
<evidence type="ECO:0000256" key="9">
    <source>
        <dbReference type="RuleBase" id="RU361157"/>
    </source>
</evidence>
<dbReference type="InterPro" id="IPR047817">
    <property type="entry name" value="ABC2_TM_bact-type"/>
</dbReference>
<comment type="similarity">
    <text evidence="2 9">Belongs to the ABC-2 integral membrane protein family.</text>
</comment>
<evidence type="ECO:0000256" key="7">
    <source>
        <dbReference type="ARBA" id="ARBA00022989"/>
    </source>
</evidence>
<evidence type="ECO:0000256" key="8">
    <source>
        <dbReference type="ARBA" id="ARBA00023136"/>
    </source>
</evidence>
<feature type="transmembrane region" description="Helical" evidence="9">
    <location>
        <begin position="81"/>
        <end position="100"/>
    </location>
</feature>
<dbReference type="PANTHER" id="PTHR30413">
    <property type="entry name" value="INNER MEMBRANE TRANSPORT PERMEASE"/>
    <property type="match status" value="1"/>
</dbReference>
<dbReference type="Proteomes" id="UP001597106">
    <property type="component" value="Unassembled WGS sequence"/>
</dbReference>
<keyword evidence="6 9" id="KW-0812">Transmembrane</keyword>
<evidence type="ECO:0000256" key="6">
    <source>
        <dbReference type="ARBA" id="ARBA00022692"/>
    </source>
</evidence>
<evidence type="ECO:0000256" key="4">
    <source>
        <dbReference type="ARBA" id="ARBA00022475"/>
    </source>
</evidence>
<feature type="transmembrane region" description="Helical" evidence="9">
    <location>
        <begin position="190"/>
        <end position="212"/>
    </location>
</feature>
<comment type="caution">
    <text evidence="11">The sequence shown here is derived from an EMBL/GenBank/DDBJ whole genome shotgun (WGS) entry which is preliminary data.</text>
</comment>
<keyword evidence="7 9" id="KW-1133">Transmembrane helix</keyword>
<dbReference type="RefSeq" id="WP_379076677.1">
    <property type="nucleotide sequence ID" value="NZ_JBHTJW010000002.1"/>
</dbReference>